<feature type="binding site" evidence="10">
    <location>
        <position position="73"/>
    </location>
    <ligand>
        <name>Na(+)</name>
        <dbReference type="ChEBI" id="CHEBI:29101"/>
        <note>structural</note>
    </ligand>
</feature>
<keyword evidence="5 10" id="KW-0472">Membrane</keyword>
<name>A0A7M2YY90_9ACTN</name>
<keyword evidence="10" id="KW-0406">Ion transport</keyword>
<dbReference type="GO" id="GO:0005886">
    <property type="term" value="C:plasma membrane"/>
    <property type="evidence" value="ECO:0007669"/>
    <property type="project" value="UniProtKB-SubCell"/>
</dbReference>
<evidence type="ECO:0000313" key="12">
    <source>
        <dbReference type="Proteomes" id="UP000254134"/>
    </source>
</evidence>
<evidence type="ECO:0000256" key="6">
    <source>
        <dbReference type="ARBA" id="ARBA00023303"/>
    </source>
</evidence>
<comment type="subcellular location">
    <subcellularLocation>
        <location evidence="1 10">Cell membrane</location>
        <topology evidence="1 10">Multi-pass membrane protein</topology>
    </subcellularLocation>
</comment>
<dbReference type="PANTHER" id="PTHR28259">
    <property type="entry name" value="FLUORIDE EXPORT PROTEIN 1-RELATED"/>
    <property type="match status" value="1"/>
</dbReference>
<dbReference type="InterPro" id="IPR003691">
    <property type="entry name" value="FluC"/>
</dbReference>
<evidence type="ECO:0000256" key="1">
    <source>
        <dbReference type="ARBA" id="ARBA00004651"/>
    </source>
</evidence>
<comment type="similarity">
    <text evidence="7 10">Belongs to the fluoride channel Fluc/FEX (TC 1.A.43) family.</text>
</comment>
<dbReference type="GO" id="GO:0062054">
    <property type="term" value="F:fluoride channel activity"/>
    <property type="evidence" value="ECO:0007669"/>
    <property type="project" value="UniProtKB-UniRule"/>
</dbReference>
<accession>A0A7M2YY90</accession>
<keyword evidence="10" id="KW-0915">Sodium</keyword>
<comment type="catalytic activity">
    <reaction evidence="8">
        <text>fluoride(in) = fluoride(out)</text>
        <dbReference type="Rhea" id="RHEA:76159"/>
        <dbReference type="ChEBI" id="CHEBI:17051"/>
    </reaction>
    <physiologicalReaction direction="left-to-right" evidence="8">
        <dbReference type="Rhea" id="RHEA:76160"/>
    </physiologicalReaction>
</comment>
<feature type="transmembrane region" description="Helical" evidence="10">
    <location>
        <begin position="36"/>
        <end position="57"/>
    </location>
</feature>
<dbReference type="Proteomes" id="UP000254134">
    <property type="component" value="Unassembled WGS sequence"/>
</dbReference>
<evidence type="ECO:0000256" key="8">
    <source>
        <dbReference type="ARBA" id="ARBA00035585"/>
    </source>
</evidence>
<dbReference type="HAMAP" id="MF_00454">
    <property type="entry name" value="FluC"/>
    <property type="match status" value="1"/>
</dbReference>
<protein>
    <recommendedName>
        <fullName evidence="10">Fluoride-specific ion channel FluC</fullName>
    </recommendedName>
</protein>
<dbReference type="PANTHER" id="PTHR28259:SF1">
    <property type="entry name" value="FLUORIDE EXPORT PROTEIN 1-RELATED"/>
    <property type="match status" value="1"/>
</dbReference>
<evidence type="ECO:0000313" key="11">
    <source>
        <dbReference type="EMBL" id="RDI75117.1"/>
    </source>
</evidence>
<evidence type="ECO:0000256" key="4">
    <source>
        <dbReference type="ARBA" id="ARBA00022989"/>
    </source>
</evidence>
<gene>
    <name evidence="10" type="primary">fluC</name>
    <name evidence="10" type="synonym">crcB</name>
    <name evidence="11" type="ORF">Gocc_0915</name>
</gene>
<comment type="function">
    <text evidence="9 10">Fluoride-specific ion channel. Important for reducing fluoride concentration in the cell, thus reducing its toxicity.</text>
</comment>
<organism evidence="11 12">
    <name type="scientific">Gaiella occulta</name>
    <dbReference type="NCBI Taxonomy" id="1002870"/>
    <lineage>
        <taxon>Bacteria</taxon>
        <taxon>Bacillati</taxon>
        <taxon>Actinomycetota</taxon>
        <taxon>Thermoleophilia</taxon>
        <taxon>Gaiellales</taxon>
        <taxon>Gaiellaceae</taxon>
        <taxon>Gaiella</taxon>
    </lineage>
</organism>
<keyword evidence="2 10" id="KW-1003">Cell membrane</keyword>
<sequence>MTTLLVWLGVATLGGLGAILRFELDGFVQRRLDSEFPFGTLAVNGLGSLLLGTLVGLDVAGNDLLIAGTATLGSFTTFSTWMLEAERLAEDGEGGLALADIVGSIAVGIAAAALGWALGAAL</sequence>
<evidence type="ECO:0000256" key="2">
    <source>
        <dbReference type="ARBA" id="ARBA00022475"/>
    </source>
</evidence>
<dbReference type="GO" id="GO:0046872">
    <property type="term" value="F:metal ion binding"/>
    <property type="evidence" value="ECO:0007669"/>
    <property type="project" value="UniProtKB-KW"/>
</dbReference>
<evidence type="ECO:0000256" key="10">
    <source>
        <dbReference type="HAMAP-Rule" id="MF_00454"/>
    </source>
</evidence>
<dbReference type="EMBL" id="QQZY01000002">
    <property type="protein sequence ID" value="RDI75117.1"/>
    <property type="molecule type" value="Genomic_DNA"/>
</dbReference>
<keyword evidence="4 10" id="KW-1133">Transmembrane helix</keyword>
<keyword evidence="3 10" id="KW-0812">Transmembrane</keyword>
<reference evidence="11 12" key="1">
    <citation type="submission" date="2018-07" db="EMBL/GenBank/DDBJ databases">
        <title>High-quality-draft genome sequence of Gaiella occulta.</title>
        <authorList>
            <person name="Severino R."/>
            <person name="Froufe H.J.C."/>
            <person name="Rainey F.A."/>
            <person name="Barroso C."/>
            <person name="Albuquerque L."/>
            <person name="Lobo-Da-Cunha A."/>
            <person name="Da Costa M.S."/>
            <person name="Egas C."/>
        </authorList>
    </citation>
    <scope>NUCLEOTIDE SEQUENCE [LARGE SCALE GENOMIC DNA]</scope>
    <source>
        <strain evidence="11 12">F2-233</strain>
    </source>
</reference>
<dbReference type="AlphaFoldDB" id="A0A7M2YY90"/>
<dbReference type="OrthoDB" id="5148600at2"/>
<dbReference type="NCBIfam" id="NF010824">
    <property type="entry name" value="PRK14228.1"/>
    <property type="match status" value="1"/>
</dbReference>
<evidence type="ECO:0000256" key="9">
    <source>
        <dbReference type="ARBA" id="ARBA00049940"/>
    </source>
</evidence>
<dbReference type="GO" id="GO:0140114">
    <property type="term" value="P:cellular detoxification of fluoride"/>
    <property type="evidence" value="ECO:0007669"/>
    <property type="project" value="UniProtKB-UniRule"/>
</dbReference>
<keyword evidence="10" id="KW-0479">Metal-binding</keyword>
<feature type="transmembrane region" description="Helical" evidence="10">
    <location>
        <begin position="95"/>
        <end position="118"/>
    </location>
</feature>
<keyword evidence="6 10" id="KW-0407">Ion channel</keyword>
<keyword evidence="10" id="KW-0813">Transport</keyword>
<comment type="caution">
    <text evidence="11">The sequence shown here is derived from an EMBL/GenBank/DDBJ whole genome shotgun (WGS) entry which is preliminary data.</text>
</comment>
<feature type="transmembrane region" description="Helical" evidence="10">
    <location>
        <begin position="64"/>
        <end position="83"/>
    </location>
</feature>
<dbReference type="Pfam" id="PF02537">
    <property type="entry name" value="CRCB"/>
    <property type="match status" value="1"/>
</dbReference>
<dbReference type="RefSeq" id="WP_114795353.1">
    <property type="nucleotide sequence ID" value="NZ_QQZY01000002.1"/>
</dbReference>
<proteinExistence type="inferred from homology"/>
<evidence type="ECO:0000256" key="5">
    <source>
        <dbReference type="ARBA" id="ARBA00023136"/>
    </source>
</evidence>
<keyword evidence="12" id="KW-1185">Reference proteome</keyword>
<evidence type="ECO:0000256" key="7">
    <source>
        <dbReference type="ARBA" id="ARBA00035120"/>
    </source>
</evidence>
<reference evidence="12" key="2">
    <citation type="journal article" date="2019" name="MicrobiologyOpen">
        <title>High-quality draft genome sequence of Gaiella occulta isolated from a 150 meter deep mineral water borehole and comparison with the genome sequences of other deep-branching lineages of the phylum Actinobacteria.</title>
        <authorList>
            <person name="Severino R."/>
            <person name="Froufe H.J.C."/>
            <person name="Barroso C."/>
            <person name="Albuquerque L."/>
            <person name="Lobo-da-Cunha A."/>
            <person name="da Costa M.S."/>
            <person name="Egas C."/>
        </authorList>
    </citation>
    <scope>NUCLEOTIDE SEQUENCE [LARGE SCALE GENOMIC DNA]</scope>
    <source>
        <strain evidence="12">F2-233</strain>
    </source>
</reference>
<comment type="activity regulation">
    <text evidence="10">Na(+) is not transported, but it plays an essential structural role and its presence is essential for fluoride channel function.</text>
</comment>
<evidence type="ECO:0000256" key="3">
    <source>
        <dbReference type="ARBA" id="ARBA00022692"/>
    </source>
</evidence>
<feature type="binding site" evidence="10">
    <location>
        <position position="76"/>
    </location>
    <ligand>
        <name>Na(+)</name>
        <dbReference type="ChEBI" id="CHEBI:29101"/>
        <note>structural</note>
    </ligand>
</feature>